<dbReference type="Proteomes" id="UP000011115">
    <property type="component" value="Unassembled WGS sequence"/>
</dbReference>
<dbReference type="AlphaFoldDB" id="M1DW90"/>
<dbReference type="PaxDb" id="4113-PGSC0003DMT400095412"/>
<dbReference type="HOGENOM" id="CLU_028647_2_1_1"/>
<organism evidence="2 3">
    <name type="scientific">Solanum tuberosum</name>
    <name type="common">Potato</name>
    <dbReference type="NCBI Taxonomy" id="4113"/>
    <lineage>
        <taxon>Eukaryota</taxon>
        <taxon>Viridiplantae</taxon>
        <taxon>Streptophyta</taxon>
        <taxon>Embryophyta</taxon>
        <taxon>Tracheophyta</taxon>
        <taxon>Spermatophyta</taxon>
        <taxon>Magnoliopsida</taxon>
        <taxon>eudicotyledons</taxon>
        <taxon>Gunneridae</taxon>
        <taxon>Pentapetalae</taxon>
        <taxon>asterids</taxon>
        <taxon>lamiids</taxon>
        <taxon>Solanales</taxon>
        <taxon>Solanaceae</taxon>
        <taxon>Solanoideae</taxon>
        <taxon>Solaneae</taxon>
        <taxon>Solanum</taxon>
    </lineage>
</organism>
<feature type="compositionally biased region" description="Low complexity" evidence="1">
    <location>
        <begin position="19"/>
        <end position="54"/>
    </location>
</feature>
<feature type="compositionally biased region" description="Low complexity" evidence="1">
    <location>
        <begin position="69"/>
        <end position="85"/>
    </location>
</feature>
<feature type="compositionally biased region" description="Polar residues" evidence="1">
    <location>
        <begin position="1"/>
        <end position="10"/>
    </location>
</feature>
<feature type="region of interest" description="Disordered" evidence="1">
    <location>
        <begin position="1"/>
        <end position="102"/>
    </location>
</feature>
<evidence type="ECO:0000313" key="2">
    <source>
        <dbReference type="EnsemblPlants" id="PGSC0003DMT400095412"/>
    </source>
</evidence>
<dbReference type="Gramene" id="PGSC0003DMT400095412">
    <property type="protein sequence ID" value="PGSC0003DMT400095412"/>
    <property type="gene ID" value="PGSC0003DMG400044983"/>
</dbReference>
<dbReference type="InParanoid" id="M1DW90"/>
<evidence type="ECO:0000313" key="3">
    <source>
        <dbReference type="Proteomes" id="UP000011115"/>
    </source>
</evidence>
<accession>M1DW90</accession>
<keyword evidence="3" id="KW-1185">Reference proteome</keyword>
<name>M1DW90_SOLTU</name>
<protein>
    <recommendedName>
        <fullName evidence="4">Integrase core domain containing protein</fullName>
    </recommendedName>
</protein>
<proteinExistence type="predicted"/>
<reference evidence="3" key="1">
    <citation type="journal article" date="2011" name="Nature">
        <title>Genome sequence and analysis of the tuber crop potato.</title>
        <authorList>
            <consortium name="The Potato Genome Sequencing Consortium"/>
        </authorList>
    </citation>
    <scope>NUCLEOTIDE SEQUENCE [LARGE SCALE GENOMIC DNA]</scope>
    <source>
        <strain evidence="3">cv. DM1-3 516 R44</strain>
    </source>
</reference>
<evidence type="ECO:0000256" key="1">
    <source>
        <dbReference type="SAM" id="MobiDB-lite"/>
    </source>
</evidence>
<evidence type="ECO:0008006" key="4">
    <source>
        <dbReference type="Google" id="ProtNLM"/>
    </source>
</evidence>
<dbReference type="EnsemblPlants" id="PGSC0003DMT400095412">
    <property type="protein sequence ID" value="PGSC0003DMT400095412"/>
    <property type="gene ID" value="PGSC0003DMG400044983"/>
</dbReference>
<sequence length="196" mass="21240">MVTDIVTVSQFDEENTWIGSPTGSTSGSEAGSASDTQSVPASDSSSGSATSSISHGRAASPDEATDTQSVPASDSSSGSATSSISHGRAASPDEATSLGNILVPPNTDPALVVEKPNRWFVEGQWKIYWDAKMLNNKEKMARLITEECKVLTRSLHTIPDMHWLFQKHKCDWMAWSPGTYNEENMRKFYDSYAATL</sequence>
<reference evidence="2" key="2">
    <citation type="submission" date="2015-06" db="UniProtKB">
        <authorList>
            <consortium name="EnsemblPlants"/>
        </authorList>
    </citation>
    <scope>IDENTIFICATION</scope>
    <source>
        <strain evidence="2">DM1-3 516 R44</strain>
    </source>
</reference>